<dbReference type="InterPro" id="IPR013320">
    <property type="entry name" value="ConA-like_dom_sf"/>
</dbReference>
<evidence type="ECO:0000256" key="2">
    <source>
        <dbReference type="ARBA" id="ARBA00022729"/>
    </source>
</evidence>
<dbReference type="Pfam" id="PF17851">
    <property type="entry name" value="GH43_C2"/>
    <property type="match status" value="1"/>
</dbReference>
<organism evidence="9 10">
    <name type="scientific">Aspergillus tamarii</name>
    <dbReference type="NCBI Taxonomy" id="41984"/>
    <lineage>
        <taxon>Eukaryota</taxon>
        <taxon>Fungi</taxon>
        <taxon>Dikarya</taxon>
        <taxon>Ascomycota</taxon>
        <taxon>Pezizomycotina</taxon>
        <taxon>Eurotiomycetes</taxon>
        <taxon>Eurotiomycetidae</taxon>
        <taxon>Eurotiales</taxon>
        <taxon>Aspergillaceae</taxon>
        <taxon>Aspergillus</taxon>
        <taxon>Aspergillus subgen. Circumdati</taxon>
    </lineage>
</organism>
<sequence>MVSSFMLLFTSLAAVKVAWGSVVQNRTYYNPAIPGWHSDPSCVSVPEWNNTTFCTASTFLLTPGLPVYASRDLVTWKLASHALSRESQFPGFSQSLAQSDGIWAPTIRYHQGFFYINVVYKNNILNSITGLVFKTADPYSDSAWSDPVHYNPESIDPDLFWDDDGVVYVATAGTYLQTIDLKTGTVGQPQQIWNGSTGIFLEGPHIYKKDGYYFLMTAEGGSGMNHSVTIARSRNIWGPYESCPQNPVLTNKNTSEYFQNIGHADLFHDARGQWWSSALAWRSGPEGLTYPMGREMVLTPVTWKEGEWPVFSPVRGMESGWYLPRSKDIPGDGPFVNDPDVVDFQPNSTIPRHFGFWRWPDKKSFALSPPGHPGTLQLTPSVASITAGYKNYTAGYQLADLTLIMRRQTDTMFEYSIDVDFAPKARDEEVGVTVFLNQVQNINLGVVMLPVNGTTNSTKPVLAPHFRFLVSGLQSNEKRIPPPYITPVQTSWLHEPIRLMIRASNETHYTLSAASTTRPNEIQMIGQAPATIVSGGAGPFTGSLVGVYATSNGGTGTTPSYISRWRYQGIGQAIAKGHYEMAL</sequence>
<dbReference type="Proteomes" id="UP000326950">
    <property type="component" value="Unassembled WGS sequence"/>
</dbReference>
<dbReference type="InterPro" id="IPR051795">
    <property type="entry name" value="Glycosyl_Hydrlase_43"/>
</dbReference>
<accession>A0A5N6UND8</accession>
<dbReference type="GO" id="GO:0004553">
    <property type="term" value="F:hydrolase activity, hydrolyzing O-glycosyl compounds"/>
    <property type="evidence" value="ECO:0007669"/>
    <property type="project" value="InterPro"/>
</dbReference>
<dbReference type="SUPFAM" id="SSF49899">
    <property type="entry name" value="Concanavalin A-like lectins/glucanases"/>
    <property type="match status" value="1"/>
</dbReference>
<dbReference type="InterPro" id="IPR041542">
    <property type="entry name" value="GH43_C2"/>
</dbReference>
<dbReference type="Gene3D" id="2.60.120.200">
    <property type="match status" value="1"/>
</dbReference>
<proteinExistence type="inferred from homology"/>
<evidence type="ECO:0000256" key="7">
    <source>
        <dbReference type="SAM" id="SignalP"/>
    </source>
</evidence>
<feature type="signal peptide" evidence="7">
    <location>
        <begin position="1"/>
        <end position="20"/>
    </location>
</feature>
<feature type="chain" id="PRO_5024994984" evidence="7">
    <location>
        <begin position="21"/>
        <end position="583"/>
    </location>
</feature>
<evidence type="ECO:0000256" key="4">
    <source>
        <dbReference type="ARBA" id="ARBA00023295"/>
    </source>
</evidence>
<evidence type="ECO:0000256" key="6">
    <source>
        <dbReference type="RuleBase" id="RU361187"/>
    </source>
</evidence>
<keyword evidence="2 7" id="KW-0732">Signal</keyword>
<evidence type="ECO:0000256" key="1">
    <source>
        <dbReference type="ARBA" id="ARBA00009865"/>
    </source>
</evidence>
<gene>
    <name evidence="9" type="ORF">BDV40DRAFT_302581</name>
</gene>
<protein>
    <submittedName>
        <fullName evidence="9">Xylosidase: arabinofuranosidase</fullName>
    </submittedName>
</protein>
<comment type="similarity">
    <text evidence="1 6">Belongs to the glycosyl hydrolase 43 family.</text>
</comment>
<evidence type="ECO:0000313" key="9">
    <source>
        <dbReference type="EMBL" id="KAE8160158.1"/>
    </source>
</evidence>
<dbReference type="PANTHER" id="PTHR42812">
    <property type="entry name" value="BETA-XYLOSIDASE"/>
    <property type="match status" value="1"/>
</dbReference>
<evidence type="ECO:0000256" key="5">
    <source>
        <dbReference type="PIRSR" id="PIRSR606710-2"/>
    </source>
</evidence>
<feature type="domain" description="Beta-xylosidase C-terminal Concanavalin A-like" evidence="8">
    <location>
        <begin position="343"/>
        <end position="568"/>
    </location>
</feature>
<name>A0A5N6UND8_ASPTM</name>
<keyword evidence="3 6" id="KW-0378">Hydrolase</keyword>
<feature type="site" description="Important for catalytic activity, responsible for pKa modulation of the active site Glu and correct orientation of both the proton donor and substrate" evidence="5">
    <location>
        <position position="156"/>
    </location>
</feature>
<reference evidence="9 10" key="1">
    <citation type="submission" date="2019-04" db="EMBL/GenBank/DDBJ databases">
        <title>Friends and foes A comparative genomics study of 23 Aspergillus species from section Flavi.</title>
        <authorList>
            <consortium name="DOE Joint Genome Institute"/>
            <person name="Kjaerbolling I."/>
            <person name="Vesth T."/>
            <person name="Frisvad J.C."/>
            <person name="Nybo J.L."/>
            <person name="Theobald S."/>
            <person name="Kildgaard S."/>
            <person name="Isbrandt T."/>
            <person name="Kuo A."/>
            <person name="Sato A."/>
            <person name="Lyhne E.K."/>
            <person name="Kogle M.E."/>
            <person name="Wiebenga A."/>
            <person name="Kun R.S."/>
            <person name="Lubbers R.J."/>
            <person name="Makela M.R."/>
            <person name="Barry K."/>
            <person name="Chovatia M."/>
            <person name="Clum A."/>
            <person name="Daum C."/>
            <person name="Haridas S."/>
            <person name="He G."/>
            <person name="LaButti K."/>
            <person name="Lipzen A."/>
            <person name="Mondo S."/>
            <person name="Riley R."/>
            <person name="Salamov A."/>
            <person name="Simmons B.A."/>
            <person name="Magnuson J.K."/>
            <person name="Henrissat B."/>
            <person name="Mortensen U.H."/>
            <person name="Larsen T.O."/>
            <person name="Devries R.P."/>
            <person name="Grigoriev I.V."/>
            <person name="Machida M."/>
            <person name="Baker S.E."/>
            <person name="Andersen M.R."/>
        </authorList>
    </citation>
    <scope>NUCLEOTIDE SEQUENCE [LARGE SCALE GENOMIC DNA]</scope>
    <source>
        <strain evidence="9 10">CBS 117626</strain>
    </source>
</reference>
<dbReference type="Gene3D" id="2.115.10.20">
    <property type="entry name" value="Glycosyl hydrolase domain, family 43"/>
    <property type="match status" value="1"/>
</dbReference>
<dbReference type="SUPFAM" id="SSF75005">
    <property type="entry name" value="Arabinanase/levansucrase/invertase"/>
    <property type="match status" value="1"/>
</dbReference>
<dbReference type="PANTHER" id="PTHR42812:SF17">
    <property type="entry name" value="BETA-XYLOSIDASE C-TERMINAL CONCANAVALIN A-LIKE DOMAIN-CONTAINING PROTEIN-RELATED"/>
    <property type="match status" value="1"/>
</dbReference>
<keyword evidence="10" id="KW-1185">Reference proteome</keyword>
<keyword evidence="4 6" id="KW-0326">Glycosidase</keyword>
<dbReference type="Pfam" id="PF04616">
    <property type="entry name" value="Glyco_hydro_43"/>
    <property type="match status" value="1"/>
</dbReference>
<dbReference type="OrthoDB" id="408373at2759"/>
<evidence type="ECO:0000259" key="8">
    <source>
        <dbReference type="Pfam" id="PF17851"/>
    </source>
</evidence>
<dbReference type="AlphaFoldDB" id="A0A5N6UND8"/>
<dbReference type="InterPro" id="IPR023296">
    <property type="entry name" value="Glyco_hydro_beta-prop_sf"/>
</dbReference>
<dbReference type="CDD" id="cd18833">
    <property type="entry name" value="GH43_PcXyl-like"/>
    <property type="match status" value="1"/>
</dbReference>
<evidence type="ECO:0000256" key="3">
    <source>
        <dbReference type="ARBA" id="ARBA00022801"/>
    </source>
</evidence>
<dbReference type="GO" id="GO:0005975">
    <property type="term" value="P:carbohydrate metabolic process"/>
    <property type="evidence" value="ECO:0007669"/>
    <property type="project" value="InterPro"/>
</dbReference>
<dbReference type="InterPro" id="IPR006710">
    <property type="entry name" value="Glyco_hydro_43"/>
</dbReference>
<dbReference type="EMBL" id="ML738662">
    <property type="protein sequence ID" value="KAE8160158.1"/>
    <property type="molecule type" value="Genomic_DNA"/>
</dbReference>
<evidence type="ECO:0000313" key="10">
    <source>
        <dbReference type="Proteomes" id="UP000326950"/>
    </source>
</evidence>